<dbReference type="PROSITE" id="PS50297">
    <property type="entry name" value="ANK_REP_REGION"/>
    <property type="match status" value="2"/>
</dbReference>
<feature type="region of interest" description="Disordered" evidence="8">
    <location>
        <begin position="1"/>
        <end position="43"/>
    </location>
</feature>
<sequence length="634" mass="70824">MMEAVEPENRPETEHVGAGMEENRVTSDSSSSDEVISDSSSSNEDHTAIMDTLYWAAVEGNFDAFKDYVHCLDRLVTPTKNTILHVYITTRDLRRRKKKTDRWRLLRKIILSRLINRLLELTIGFCAMAIILPMTCIGVCIMLCFGKRDGRNRATVSRQSTDFLESVLENCPDLIWKTNIKGETPLHIAARHGHNVIILAMIDRCMKAHGDDLEKGVGAARELLAVANVNKDTALHEAVKYNQLNVVLTFTMKIFNLPYSANKAGETPLYLAAERGFDGVVKAILGSCPSPASSGPNGRTALHAAVLRNDRVITSLLLEHEEQKRALTKADDQGWIPLHYAAYYGYLPIVKQLLEANDYLAYIPTTTGQKIALHLAAVNRKIEVMKELLGQCPGCCEMVDERGWNVVHFAAASKKKKTVEFVLHNPLFRNLVNEKNNEGNPPLHQLVASGSYLKLAIDDPQVDLQAFNKSNLSFLDIIFDREGVKLDERKFARQLKYYGVSPGQRMRTDGPQRRSDSFEKVTGNRSNRVTDSDARTPNVDKTEQEHIKEARQAYMVVATLIAAVAFAAGFTMPGGYRQDGTYAVLVQFSSLAIAVSVLGCYCFYCFGIQQVTKLMEKKADFVEYETSASLPFSI</sequence>
<feature type="compositionally biased region" description="Basic and acidic residues" evidence="8">
    <location>
        <begin position="506"/>
        <end position="519"/>
    </location>
</feature>
<feature type="repeat" description="ANK" evidence="7">
    <location>
        <begin position="333"/>
        <end position="357"/>
    </location>
</feature>
<dbReference type="PANTHER" id="PTHR24186">
    <property type="entry name" value="PROTEIN PHOSPHATASE 1 REGULATORY SUBUNIT"/>
    <property type="match status" value="1"/>
</dbReference>
<dbReference type="InterPro" id="IPR002110">
    <property type="entry name" value="Ankyrin_rpt"/>
</dbReference>
<keyword evidence="6 9" id="KW-0472">Membrane</keyword>
<dbReference type="PANTHER" id="PTHR24186:SF50">
    <property type="entry name" value="ANKYRIN REPEAT-CONTAINING PROTEIN ITN1-LIKE ISOFORM X1"/>
    <property type="match status" value="1"/>
</dbReference>
<evidence type="ECO:0000256" key="3">
    <source>
        <dbReference type="ARBA" id="ARBA00022737"/>
    </source>
</evidence>
<dbReference type="InterPro" id="IPR036770">
    <property type="entry name" value="Ankyrin_rpt-contain_sf"/>
</dbReference>
<feature type="compositionally biased region" description="Basic and acidic residues" evidence="8">
    <location>
        <begin position="528"/>
        <end position="543"/>
    </location>
</feature>
<comment type="subcellular location">
    <subcellularLocation>
        <location evidence="1">Membrane</location>
        <topology evidence="1">Multi-pass membrane protein</topology>
    </subcellularLocation>
</comment>
<evidence type="ECO:0000256" key="2">
    <source>
        <dbReference type="ARBA" id="ARBA00022692"/>
    </source>
</evidence>
<keyword evidence="4 9" id="KW-1133">Transmembrane helix</keyword>
<keyword evidence="12" id="KW-1185">Reference proteome</keyword>
<keyword evidence="5 7" id="KW-0040">ANK repeat</keyword>
<evidence type="ECO:0000256" key="9">
    <source>
        <dbReference type="SAM" id="Phobius"/>
    </source>
</evidence>
<evidence type="ECO:0000313" key="12">
    <source>
        <dbReference type="Proteomes" id="UP001159364"/>
    </source>
</evidence>
<dbReference type="SUPFAM" id="SSF48403">
    <property type="entry name" value="Ankyrin repeat"/>
    <property type="match status" value="1"/>
</dbReference>
<protein>
    <recommendedName>
        <fullName evidence="10">PGG domain-containing protein</fullName>
    </recommendedName>
</protein>
<feature type="region of interest" description="Disordered" evidence="8">
    <location>
        <begin position="502"/>
        <end position="543"/>
    </location>
</feature>
<proteinExistence type="predicted"/>
<dbReference type="InterPro" id="IPR026961">
    <property type="entry name" value="PGG_dom"/>
</dbReference>
<dbReference type="EMBL" id="JAIWQS010000001">
    <property type="protein sequence ID" value="KAJ8774119.1"/>
    <property type="molecule type" value="Genomic_DNA"/>
</dbReference>
<dbReference type="Pfam" id="PF12796">
    <property type="entry name" value="Ank_2"/>
    <property type="match status" value="3"/>
</dbReference>
<keyword evidence="3" id="KW-0677">Repeat</keyword>
<organism evidence="11 12">
    <name type="scientific">Erythroxylum novogranatense</name>
    <dbReference type="NCBI Taxonomy" id="1862640"/>
    <lineage>
        <taxon>Eukaryota</taxon>
        <taxon>Viridiplantae</taxon>
        <taxon>Streptophyta</taxon>
        <taxon>Embryophyta</taxon>
        <taxon>Tracheophyta</taxon>
        <taxon>Spermatophyta</taxon>
        <taxon>Magnoliopsida</taxon>
        <taxon>eudicotyledons</taxon>
        <taxon>Gunneridae</taxon>
        <taxon>Pentapetalae</taxon>
        <taxon>rosids</taxon>
        <taxon>fabids</taxon>
        <taxon>Malpighiales</taxon>
        <taxon>Erythroxylaceae</taxon>
        <taxon>Erythroxylum</taxon>
    </lineage>
</organism>
<reference evidence="11 12" key="1">
    <citation type="submission" date="2021-09" db="EMBL/GenBank/DDBJ databases">
        <title>Genomic insights and catalytic innovation underlie evolution of tropane alkaloids biosynthesis.</title>
        <authorList>
            <person name="Wang Y.-J."/>
            <person name="Tian T."/>
            <person name="Huang J.-P."/>
            <person name="Huang S.-X."/>
        </authorList>
    </citation>
    <scope>NUCLEOTIDE SEQUENCE [LARGE SCALE GENOMIC DNA]</scope>
    <source>
        <strain evidence="11">KIB-2018</strain>
        <tissue evidence="11">Leaf</tissue>
    </source>
</reference>
<gene>
    <name evidence="11" type="ORF">K2173_009550</name>
</gene>
<feature type="domain" description="PGG" evidence="10">
    <location>
        <begin position="545"/>
        <end position="581"/>
    </location>
</feature>
<evidence type="ECO:0000313" key="11">
    <source>
        <dbReference type="EMBL" id="KAJ8774119.1"/>
    </source>
</evidence>
<evidence type="ECO:0000256" key="6">
    <source>
        <dbReference type="ARBA" id="ARBA00023136"/>
    </source>
</evidence>
<evidence type="ECO:0000256" key="5">
    <source>
        <dbReference type="ARBA" id="ARBA00023043"/>
    </source>
</evidence>
<feature type="transmembrane region" description="Helical" evidence="9">
    <location>
        <begin position="121"/>
        <end position="145"/>
    </location>
</feature>
<evidence type="ECO:0000256" key="8">
    <source>
        <dbReference type="SAM" id="MobiDB-lite"/>
    </source>
</evidence>
<dbReference type="Gene3D" id="1.25.40.20">
    <property type="entry name" value="Ankyrin repeat-containing domain"/>
    <property type="match status" value="2"/>
</dbReference>
<evidence type="ECO:0000256" key="4">
    <source>
        <dbReference type="ARBA" id="ARBA00022989"/>
    </source>
</evidence>
<evidence type="ECO:0000259" key="10">
    <source>
        <dbReference type="Pfam" id="PF13962"/>
    </source>
</evidence>
<dbReference type="AlphaFoldDB" id="A0AAV8U7P9"/>
<comment type="caution">
    <text evidence="11">The sequence shown here is derived from an EMBL/GenBank/DDBJ whole genome shotgun (WGS) entry which is preliminary data.</text>
</comment>
<name>A0AAV8U7P9_9ROSI</name>
<dbReference type="GO" id="GO:0005886">
    <property type="term" value="C:plasma membrane"/>
    <property type="evidence" value="ECO:0007669"/>
    <property type="project" value="TreeGrafter"/>
</dbReference>
<dbReference type="PROSITE" id="PS50088">
    <property type="entry name" value="ANK_REPEAT"/>
    <property type="match status" value="2"/>
</dbReference>
<feature type="repeat" description="ANK" evidence="7">
    <location>
        <begin position="181"/>
        <end position="204"/>
    </location>
</feature>
<feature type="compositionally biased region" description="Basic and acidic residues" evidence="8">
    <location>
        <begin position="7"/>
        <end position="25"/>
    </location>
</feature>
<feature type="compositionally biased region" description="Low complexity" evidence="8">
    <location>
        <begin position="27"/>
        <end position="42"/>
    </location>
</feature>
<feature type="transmembrane region" description="Helical" evidence="9">
    <location>
        <begin position="553"/>
        <end position="572"/>
    </location>
</feature>
<keyword evidence="2 9" id="KW-0812">Transmembrane</keyword>
<dbReference type="SMART" id="SM00248">
    <property type="entry name" value="ANK"/>
    <property type="match status" value="7"/>
</dbReference>
<dbReference type="Pfam" id="PF13962">
    <property type="entry name" value="PGG"/>
    <property type="match status" value="1"/>
</dbReference>
<dbReference type="Proteomes" id="UP001159364">
    <property type="component" value="Linkage Group LG01"/>
</dbReference>
<evidence type="ECO:0000256" key="7">
    <source>
        <dbReference type="PROSITE-ProRule" id="PRU00023"/>
    </source>
</evidence>
<accession>A0AAV8U7P9</accession>
<evidence type="ECO:0000256" key="1">
    <source>
        <dbReference type="ARBA" id="ARBA00004141"/>
    </source>
</evidence>
<feature type="transmembrane region" description="Helical" evidence="9">
    <location>
        <begin position="584"/>
        <end position="608"/>
    </location>
</feature>